<evidence type="ECO:0000256" key="2">
    <source>
        <dbReference type="ARBA" id="ARBA00022723"/>
    </source>
</evidence>
<dbReference type="GO" id="GO:0020037">
    <property type="term" value="F:heme binding"/>
    <property type="evidence" value="ECO:0007669"/>
    <property type="project" value="InterPro"/>
</dbReference>
<protein>
    <recommendedName>
        <fullName evidence="6">Indoleamine 2,3-dioxygenase</fullName>
    </recommendedName>
</protein>
<evidence type="ECO:0000256" key="3">
    <source>
        <dbReference type="ARBA" id="ARBA00023004"/>
    </source>
</evidence>
<evidence type="ECO:0000313" key="5">
    <source>
        <dbReference type="Proteomes" id="UP000007799"/>
    </source>
</evidence>
<dbReference type="SUPFAM" id="SSF140959">
    <property type="entry name" value="Indolic compounds 2,3-dioxygenase-like"/>
    <property type="match status" value="1"/>
</dbReference>
<dbReference type="KEGG" id="sre:PTSG_11822"/>
<dbReference type="RefSeq" id="XP_004997988.1">
    <property type="nucleotide sequence ID" value="XM_004997931.1"/>
</dbReference>
<dbReference type="GO" id="GO:0046872">
    <property type="term" value="F:metal ion binding"/>
    <property type="evidence" value="ECO:0007669"/>
    <property type="project" value="UniProtKB-KW"/>
</dbReference>
<keyword evidence="3" id="KW-0408">Iron</keyword>
<name>F2TZK8_SALR5</name>
<dbReference type="Proteomes" id="UP000007799">
    <property type="component" value="Unassembled WGS sequence"/>
</dbReference>
<dbReference type="PANTHER" id="PTHR28657:SF3">
    <property type="entry name" value="INDOLEAMINE 2,3-DIOXYGENASE"/>
    <property type="match status" value="1"/>
</dbReference>
<accession>F2TZK8</accession>
<dbReference type="GO" id="GO:0019441">
    <property type="term" value="P:L-tryptophan catabolic process to kynurenine"/>
    <property type="evidence" value="ECO:0007669"/>
    <property type="project" value="InterPro"/>
</dbReference>
<keyword evidence="5" id="KW-1185">Reference proteome</keyword>
<dbReference type="InParanoid" id="F2TZK8"/>
<dbReference type="eggNOG" id="ENOG502QSE1">
    <property type="taxonomic scope" value="Eukaryota"/>
</dbReference>
<dbReference type="Pfam" id="PF01231">
    <property type="entry name" value="IDO"/>
    <property type="match status" value="1"/>
</dbReference>
<sequence>MFRSRVLGSRFLSTPTLDTWRRLLRQDRTPLVNVFKPNELRGTLTPYDLPGAFDAMRTNTTYPILATLYDLCKAMPWITEQGTPGLLRTGEYTKVVDEMDNASEAILTMAEHALHDPANTEDTIATLAMLKIIYAHLINNYCYQPCRHALEQSKDPNRVGRANPVIPAQLAQPRTILCTLFDTEMPLYRWQNYNEYSPANCRVLPKDAPELNQDTVTTMVRGEGSRDEIGFIGNHYVQESRTPKLISACTDLLAACKHHNANGAADAYRTAVEAMRHINEVNKQMPQWCSPRGYNQLRIWIPGPRNHSGHAARDLFPPQGVCFEGSEELGAPEYDMSRGETGAMTTIIKLARTMSLFSYDTQTFGENELTLAQRDFDLRREPAQRMFINRTAARLEEYNALKLAHTHPHVWLQLTRLRAQIIEHNITHYGYSRHYIFENKEASTSALFEATGGTTHQFLPTSALANISQTLLEIRQLKTMATSLDAAEIAELDAIQERLTMLEDVTQKQRDKFVHMEEEQRQHQVEKA</sequence>
<evidence type="ECO:0008006" key="6">
    <source>
        <dbReference type="Google" id="ProtNLM"/>
    </source>
</evidence>
<dbReference type="Gene3D" id="1.20.58.480">
    <property type="match status" value="1"/>
</dbReference>
<dbReference type="PANTHER" id="PTHR28657">
    <property type="entry name" value="INDOLEAMINE 2,3-DIOXYGENASE"/>
    <property type="match status" value="1"/>
</dbReference>
<dbReference type="STRING" id="946362.F2TZK8"/>
<dbReference type="OrthoDB" id="10262710at2759"/>
<dbReference type="InterPro" id="IPR037217">
    <property type="entry name" value="Trp/Indoleamine_2_3_dOase-like"/>
</dbReference>
<comment type="similarity">
    <text evidence="1">Belongs to the indoleamine 2,3-dioxygenase family.</text>
</comment>
<evidence type="ECO:0000256" key="1">
    <source>
        <dbReference type="ARBA" id="ARBA00007119"/>
    </source>
</evidence>
<dbReference type="InterPro" id="IPR000898">
    <property type="entry name" value="Indolamine_dOase"/>
</dbReference>
<dbReference type="EMBL" id="GL832957">
    <property type="protein sequence ID" value="EGD79032.1"/>
    <property type="molecule type" value="Genomic_DNA"/>
</dbReference>
<organism evidence="5">
    <name type="scientific">Salpingoeca rosetta (strain ATCC 50818 / BSB-021)</name>
    <dbReference type="NCBI Taxonomy" id="946362"/>
    <lineage>
        <taxon>Eukaryota</taxon>
        <taxon>Choanoflagellata</taxon>
        <taxon>Craspedida</taxon>
        <taxon>Salpingoecidae</taxon>
        <taxon>Salpingoeca</taxon>
    </lineage>
</organism>
<dbReference type="GeneID" id="16078584"/>
<reference evidence="4" key="1">
    <citation type="submission" date="2009-08" db="EMBL/GenBank/DDBJ databases">
        <title>Annotation of Salpingoeca rosetta.</title>
        <authorList>
            <consortium name="The Broad Institute Genome Sequencing Platform"/>
            <person name="Russ C."/>
            <person name="Cuomo C."/>
            <person name="Burger G."/>
            <person name="Gray M.W."/>
            <person name="Holland P.W.H."/>
            <person name="King N."/>
            <person name="Lang F.B.F."/>
            <person name="Roger A.J."/>
            <person name="Ruiz-Trillo I."/>
            <person name="Young S.K."/>
            <person name="Zeng Q."/>
            <person name="Gargeya S."/>
            <person name="Alvarado L."/>
            <person name="Berlin A."/>
            <person name="Chapman S.B."/>
            <person name="Chen Z."/>
            <person name="Freedman E."/>
            <person name="Gellesch M."/>
            <person name="Goldberg J."/>
            <person name="Griggs A."/>
            <person name="Gujja S."/>
            <person name="Heilman E."/>
            <person name="Heiman D."/>
            <person name="Howarth C."/>
            <person name="Mehta T."/>
            <person name="Neiman D."/>
            <person name="Pearson M."/>
            <person name="Roberts A."/>
            <person name="Saif S."/>
            <person name="Shea T."/>
            <person name="Shenoy N."/>
            <person name="Sisk P."/>
            <person name="Stolte C."/>
            <person name="Sykes S."/>
            <person name="White J."/>
            <person name="Yandava C."/>
            <person name="Haas B."/>
            <person name="Nusbaum C."/>
            <person name="Birren B."/>
        </authorList>
    </citation>
    <scope>NUCLEOTIDE SEQUENCE [LARGE SCALE GENOMIC DNA]</scope>
    <source>
        <strain evidence="4">ATCC 50818</strain>
    </source>
</reference>
<proteinExistence type="inferred from homology"/>
<dbReference type="OMA" id="VPLMDNF"/>
<gene>
    <name evidence="4" type="ORF">PTSG_11822</name>
</gene>
<dbReference type="GO" id="GO:0016702">
    <property type="term" value="F:oxidoreductase activity, acting on single donors with incorporation of molecular oxygen, incorporation of two atoms of oxygen"/>
    <property type="evidence" value="ECO:0007669"/>
    <property type="project" value="UniProtKB-ARBA"/>
</dbReference>
<evidence type="ECO:0000313" key="4">
    <source>
        <dbReference type="EMBL" id="EGD79032.1"/>
    </source>
</evidence>
<dbReference type="AlphaFoldDB" id="F2TZK8"/>
<keyword evidence="2" id="KW-0479">Metal-binding</keyword>